<evidence type="ECO:0000313" key="5">
    <source>
        <dbReference type="EMBL" id="KAF9889911.1"/>
    </source>
</evidence>
<comment type="caution">
    <text evidence="5">The sequence shown here is derived from an EMBL/GenBank/DDBJ whole genome shotgun (WGS) entry which is preliminary data.</text>
</comment>
<dbReference type="PANTHER" id="PTHR43918:SF4">
    <property type="entry name" value="CARBOXYLIC ESTER HYDROLASE"/>
    <property type="match status" value="1"/>
</dbReference>
<feature type="chain" id="PRO_5041767524" description="Carboxylic ester hydrolase" evidence="3">
    <location>
        <begin position="23"/>
        <end position="485"/>
    </location>
</feature>
<dbReference type="EC" id="3.1.1.-" evidence="3"/>
<dbReference type="PANTHER" id="PTHR43918">
    <property type="entry name" value="ACETYLCHOLINESTERASE"/>
    <property type="match status" value="1"/>
</dbReference>
<name>A0AAD4CNT8_ASPNN</name>
<organism evidence="5 6">
    <name type="scientific">Aspergillus nanangensis</name>
    <dbReference type="NCBI Taxonomy" id="2582783"/>
    <lineage>
        <taxon>Eukaryota</taxon>
        <taxon>Fungi</taxon>
        <taxon>Dikarya</taxon>
        <taxon>Ascomycota</taxon>
        <taxon>Pezizomycotina</taxon>
        <taxon>Eurotiomycetes</taxon>
        <taxon>Eurotiomycetidae</taxon>
        <taxon>Eurotiales</taxon>
        <taxon>Aspergillaceae</taxon>
        <taxon>Aspergillus</taxon>
        <taxon>Aspergillus subgen. Circumdati</taxon>
    </lineage>
</organism>
<dbReference type="InterPro" id="IPR050654">
    <property type="entry name" value="AChE-related_enzymes"/>
</dbReference>
<feature type="signal peptide" evidence="3">
    <location>
        <begin position="1"/>
        <end position="22"/>
    </location>
</feature>
<dbReference type="PROSITE" id="PS00122">
    <property type="entry name" value="CARBOXYLESTERASE_B_1"/>
    <property type="match status" value="1"/>
</dbReference>
<dbReference type="Pfam" id="PF00135">
    <property type="entry name" value="COesterase"/>
    <property type="match status" value="2"/>
</dbReference>
<keyword evidence="6" id="KW-1185">Reference proteome</keyword>
<keyword evidence="3" id="KW-0732">Signal</keyword>
<dbReference type="InterPro" id="IPR029058">
    <property type="entry name" value="AB_hydrolase_fold"/>
</dbReference>
<evidence type="ECO:0000256" key="3">
    <source>
        <dbReference type="RuleBase" id="RU361235"/>
    </source>
</evidence>
<reference evidence="5" key="2">
    <citation type="submission" date="2020-02" db="EMBL/GenBank/DDBJ databases">
        <authorList>
            <person name="Gilchrist C.L.M."/>
            <person name="Chooi Y.-H."/>
        </authorList>
    </citation>
    <scope>NUCLEOTIDE SEQUENCE</scope>
    <source>
        <strain evidence="5">MST-FP2251</strain>
    </source>
</reference>
<protein>
    <recommendedName>
        <fullName evidence="3">Carboxylic ester hydrolase</fullName>
        <ecNumber evidence="3">3.1.1.-</ecNumber>
    </recommendedName>
</protein>
<comment type="similarity">
    <text evidence="1 3">Belongs to the type-B carboxylesterase/lipase family.</text>
</comment>
<evidence type="ECO:0000256" key="2">
    <source>
        <dbReference type="ARBA" id="ARBA00022801"/>
    </source>
</evidence>
<dbReference type="AlphaFoldDB" id="A0AAD4CNT8"/>
<evidence type="ECO:0000313" key="6">
    <source>
        <dbReference type="Proteomes" id="UP001194746"/>
    </source>
</evidence>
<keyword evidence="2 3" id="KW-0378">Hydrolase</keyword>
<dbReference type="GO" id="GO:0052689">
    <property type="term" value="F:carboxylic ester hydrolase activity"/>
    <property type="evidence" value="ECO:0007669"/>
    <property type="project" value="TreeGrafter"/>
</dbReference>
<feature type="domain" description="Carboxylesterase type B" evidence="4">
    <location>
        <begin position="26"/>
        <end position="314"/>
    </location>
</feature>
<dbReference type="Proteomes" id="UP001194746">
    <property type="component" value="Unassembled WGS sequence"/>
</dbReference>
<reference evidence="5" key="1">
    <citation type="journal article" date="2019" name="Beilstein J. Org. Chem.">
        <title>Nanangenines: drimane sesquiterpenoids as the dominant metabolite cohort of a novel Australian fungus, Aspergillus nanangensis.</title>
        <authorList>
            <person name="Lacey H.J."/>
            <person name="Gilchrist C.L.M."/>
            <person name="Crombie A."/>
            <person name="Kalaitzis J.A."/>
            <person name="Vuong D."/>
            <person name="Rutledge P.J."/>
            <person name="Turner P."/>
            <person name="Pitt J.I."/>
            <person name="Lacey E."/>
            <person name="Chooi Y.H."/>
            <person name="Piggott A.M."/>
        </authorList>
    </citation>
    <scope>NUCLEOTIDE SEQUENCE</scope>
    <source>
        <strain evidence="5">MST-FP2251</strain>
    </source>
</reference>
<dbReference type="InterPro" id="IPR002018">
    <property type="entry name" value="CarbesteraseB"/>
</dbReference>
<dbReference type="Gene3D" id="3.40.50.1820">
    <property type="entry name" value="alpha/beta hydrolase"/>
    <property type="match status" value="2"/>
</dbReference>
<evidence type="ECO:0000256" key="1">
    <source>
        <dbReference type="ARBA" id="ARBA00005964"/>
    </source>
</evidence>
<gene>
    <name evidence="5" type="ORF">FE257_006783</name>
</gene>
<feature type="domain" description="Carboxylesterase type B" evidence="4">
    <location>
        <begin position="343"/>
        <end position="457"/>
    </location>
</feature>
<dbReference type="InterPro" id="IPR019826">
    <property type="entry name" value="Carboxylesterase_B_AS"/>
</dbReference>
<sequence length="485" mass="52399">MGNFWNSVVSFSLLATVCLSSAVTHRVRTSSGLIEGHASPQRPGVSEFLGIPYAQPPTGALRFARPVADCPANTGTTAEDYPGFTPQGRHIVQAFAQQLGTSQSEDCLCLNVWTGQSVSNQPKPVLVWIHGGRFTIGGSNSPYYDGQVLADEQDVVVVTFNYRMNIFGFPGAPTLPQNIGLLDQRLAIEWVHRNIAAFGGDPSRITIFGQSAGGASVDYYTYAWRENPLVSGLISHSGTALSFQPNTPEESKGYFDQVVEAVGCGDEESEGAVECLRGKPYQEILQAVAKVKPAESPALPQPVFHPTVDGPYLLTNNNNEAGYYRVSAFGANVSLTDHQWDQFNLAAFTCPTGATARSRAAHGVPTWQLRYFGDWDTLRLYPTSGAYHGVDLPMVFGTASKVSGLPSERKEERFAKYMAAAWVAFARDPEEGLARFGWPKFTPDGNTLVGLATGNSTQPRFFRQAEFEQGCAALGGDTTPGKGAF</sequence>
<proteinExistence type="inferred from homology"/>
<dbReference type="SUPFAM" id="SSF53474">
    <property type="entry name" value="alpha/beta-Hydrolases"/>
    <property type="match status" value="1"/>
</dbReference>
<accession>A0AAD4CNT8</accession>
<dbReference type="EMBL" id="VCAU01000031">
    <property type="protein sequence ID" value="KAF9889911.1"/>
    <property type="molecule type" value="Genomic_DNA"/>
</dbReference>
<evidence type="ECO:0000259" key="4">
    <source>
        <dbReference type="Pfam" id="PF00135"/>
    </source>
</evidence>